<protein>
    <submittedName>
        <fullName evidence="1">Zinc/iron-chelating domain-containing protein</fullName>
    </submittedName>
</protein>
<sequence length="164" mass="19610">MSVNIIQHKKEALKKQETHKKYLEKLKSKRPKKLDVIMQEIHQNVFKNVDCLKCANCCKITGPLYTERDIERISKNLHIKASEFIEKYLYKDEDNDWVLKQLPCPFLDSENYCLIYEFRPKACKEYPHTDRKKFYQINKLTLQNTLICPATYKVVEELIKKLPL</sequence>
<reference evidence="1 2" key="1">
    <citation type="submission" date="2018-02" db="EMBL/GenBank/DDBJ databases">
        <title>Genome sequences of Apibacter spp., gut symbionts of Asian honey bees.</title>
        <authorList>
            <person name="Kwong W.K."/>
            <person name="Steele M.I."/>
            <person name="Moran N.A."/>
        </authorList>
    </citation>
    <scope>NUCLEOTIDE SEQUENCE [LARGE SCALE GENOMIC DNA]</scope>
    <source>
        <strain evidence="2">wkB301</strain>
    </source>
</reference>
<evidence type="ECO:0000313" key="1">
    <source>
        <dbReference type="EMBL" id="PQL94231.1"/>
    </source>
</evidence>
<dbReference type="PANTHER" id="PTHR35866:SF1">
    <property type="entry name" value="YKGJ FAMILY CYSTEINE CLUSTER PROTEIN"/>
    <property type="match status" value="1"/>
</dbReference>
<dbReference type="OrthoDB" id="665764at2"/>
<keyword evidence="2" id="KW-1185">Reference proteome</keyword>
<comment type="caution">
    <text evidence="1">The sequence shown here is derived from an EMBL/GenBank/DDBJ whole genome shotgun (WGS) entry which is preliminary data.</text>
</comment>
<name>A0A2S8AF97_9FLAO</name>
<evidence type="ECO:0000313" key="2">
    <source>
        <dbReference type="Proteomes" id="UP000238042"/>
    </source>
</evidence>
<dbReference type="InterPro" id="IPR005358">
    <property type="entry name" value="Puta_zinc/iron-chelating_dom"/>
</dbReference>
<organism evidence="1 2">
    <name type="scientific">Apibacter adventoris</name>
    <dbReference type="NCBI Taxonomy" id="1679466"/>
    <lineage>
        <taxon>Bacteria</taxon>
        <taxon>Pseudomonadati</taxon>
        <taxon>Bacteroidota</taxon>
        <taxon>Flavobacteriia</taxon>
        <taxon>Flavobacteriales</taxon>
        <taxon>Weeksellaceae</taxon>
        <taxon>Apibacter</taxon>
    </lineage>
</organism>
<dbReference type="Pfam" id="PF03692">
    <property type="entry name" value="CxxCxxCC"/>
    <property type="match status" value="1"/>
</dbReference>
<gene>
    <name evidence="1" type="ORF">C4S77_03450</name>
</gene>
<dbReference type="AlphaFoldDB" id="A0A2S8AF97"/>
<accession>A0A2S8AF97</accession>
<dbReference type="PANTHER" id="PTHR35866">
    <property type="entry name" value="PUTATIVE-RELATED"/>
    <property type="match status" value="1"/>
</dbReference>
<dbReference type="EMBL" id="PSZM01000024">
    <property type="protein sequence ID" value="PQL94231.1"/>
    <property type="molecule type" value="Genomic_DNA"/>
</dbReference>
<proteinExistence type="predicted"/>
<dbReference type="Proteomes" id="UP000238042">
    <property type="component" value="Unassembled WGS sequence"/>
</dbReference>
<dbReference type="RefSeq" id="WP_105192227.1">
    <property type="nucleotide sequence ID" value="NZ_PSZM01000024.1"/>
</dbReference>